<dbReference type="RefSeq" id="WP_396771721.1">
    <property type="nucleotide sequence ID" value="NZ_JBITLA010000021.1"/>
</dbReference>
<keyword evidence="2" id="KW-1185">Reference proteome</keyword>
<proteinExistence type="predicted"/>
<evidence type="ECO:0000313" key="1">
    <source>
        <dbReference type="EMBL" id="MFI7266435.1"/>
    </source>
</evidence>
<gene>
    <name evidence="1" type="ORF">ACIBP4_29525</name>
</gene>
<sequence>MSEIATAPRRLVLVVTLALVVSVALLVGGEALTALAEGFGWGNPPASTTEVTGWAAGLSARKGL</sequence>
<protein>
    <submittedName>
        <fullName evidence="1">Uncharacterized protein</fullName>
    </submittedName>
</protein>
<evidence type="ECO:0000313" key="2">
    <source>
        <dbReference type="Proteomes" id="UP001612812"/>
    </source>
</evidence>
<reference evidence="1 2" key="1">
    <citation type="submission" date="2024-10" db="EMBL/GenBank/DDBJ databases">
        <title>The Natural Products Discovery Center: Release of the First 8490 Sequenced Strains for Exploring Actinobacteria Biosynthetic Diversity.</title>
        <authorList>
            <person name="Kalkreuter E."/>
            <person name="Kautsar S.A."/>
            <person name="Yang D."/>
            <person name="Bader C.D."/>
            <person name="Teijaro C.N."/>
            <person name="Fluegel L."/>
            <person name="Davis C.M."/>
            <person name="Simpson J.R."/>
            <person name="Lauterbach L."/>
            <person name="Steele A.D."/>
            <person name="Gui C."/>
            <person name="Meng S."/>
            <person name="Li G."/>
            <person name="Viehrig K."/>
            <person name="Ye F."/>
            <person name="Su P."/>
            <person name="Kiefer A.F."/>
            <person name="Nichols A."/>
            <person name="Cepeda A.J."/>
            <person name="Yan W."/>
            <person name="Fan B."/>
            <person name="Jiang Y."/>
            <person name="Adhikari A."/>
            <person name="Zheng C.-J."/>
            <person name="Schuster L."/>
            <person name="Cowan T.M."/>
            <person name="Smanski M.J."/>
            <person name="Chevrette M.G."/>
            <person name="De Carvalho L.P.S."/>
            <person name="Shen B."/>
        </authorList>
    </citation>
    <scope>NUCLEOTIDE SEQUENCE [LARGE SCALE GENOMIC DNA]</scope>
    <source>
        <strain evidence="1 2">NPDC049845</strain>
    </source>
</reference>
<accession>A0ABW7ZUC4</accession>
<organism evidence="1 2">
    <name type="scientific">Micromonospora maritima</name>
    <dbReference type="NCBI Taxonomy" id="986711"/>
    <lineage>
        <taxon>Bacteria</taxon>
        <taxon>Bacillati</taxon>
        <taxon>Actinomycetota</taxon>
        <taxon>Actinomycetes</taxon>
        <taxon>Micromonosporales</taxon>
        <taxon>Micromonosporaceae</taxon>
        <taxon>Micromonospora</taxon>
    </lineage>
</organism>
<comment type="caution">
    <text evidence="1">The sequence shown here is derived from an EMBL/GenBank/DDBJ whole genome shotgun (WGS) entry which is preliminary data.</text>
</comment>
<dbReference type="Proteomes" id="UP001612812">
    <property type="component" value="Unassembled WGS sequence"/>
</dbReference>
<dbReference type="EMBL" id="JBITLE010000019">
    <property type="protein sequence ID" value="MFI7266435.1"/>
    <property type="molecule type" value="Genomic_DNA"/>
</dbReference>
<name>A0ABW7ZUC4_9ACTN</name>